<name>A0A816C583_ADIRI</name>
<feature type="region of interest" description="Disordered" evidence="1">
    <location>
        <begin position="190"/>
        <end position="307"/>
    </location>
</feature>
<feature type="compositionally biased region" description="Polar residues" evidence="1">
    <location>
        <begin position="216"/>
        <end position="225"/>
    </location>
</feature>
<evidence type="ECO:0000256" key="1">
    <source>
        <dbReference type="SAM" id="MobiDB-lite"/>
    </source>
</evidence>
<keyword evidence="3" id="KW-1185">Reference proteome</keyword>
<feature type="compositionally biased region" description="Polar residues" evidence="1">
    <location>
        <begin position="78"/>
        <end position="93"/>
    </location>
</feature>
<feature type="region of interest" description="Disordered" evidence="1">
    <location>
        <begin position="1"/>
        <end position="60"/>
    </location>
</feature>
<feature type="compositionally biased region" description="Low complexity" evidence="1">
    <location>
        <begin position="226"/>
        <end position="235"/>
    </location>
</feature>
<evidence type="ECO:0000313" key="3">
    <source>
        <dbReference type="Proteomes" id="UP000663828"/>
    </source>
</evidence>
<feature type="compositionally biased region" description="Polar residues" evidence="1">
    <location>
        <begin position="127"/>
        <end position="138"/>
    </location>
</feature>
<comment type="caution">
    <text evidence="2">The sequence shown here is derived from an EMBL/GenBank/DDBJ whole genome shotgun (WGS) entry which is preliminary data.</text>
</comment>
<organism evidence="2 3">
    <name type="scientific">Adineta ricciae</name>
    <name type="common">Rotifer</name>
    <dbReference type="NCBI Taxonomy" id="249248"/>
    <lineage>
        <taxon>Eukaryota</taxon>
        <taxon>Metazoa</taxon>
        <taxon>Spiralia</taxon>
        <taxon>Gnathifera</taxon>
        <taxon>Rotifera</taxon>
        <taxon>Eurotatoria</taxon>
        <taxon>Bdelloidea</taxon>
        <taxon>Adinetida</taxon>
        <taxon>Adinetidae</taxon>
        <taxon>Adineta</taxon>
    </lineage>
</organism>
<dbReference type="Proteomes" id="UP000663828">
    <property type="component" value="Unassembled WGS sequence"/>
</dbReference>
<feature type="compositionally biased region" description="Polar residues" evidence="1">
    <location>
        <begin position="106"/>
        <end position="119"/>
    </location>
</feature>
<dbReference type="AlphaFoldDB" id="A0A816C583"/>
<feature type="compositionally biased region" description="Low complexity" evidence="1">
    <location>
        <begin position="1"/>
        <end position="17"/>
    </location>
</feature>
<proteinExistence type="predicted"/>
<feature type="compositionally biased region" description="Low complexity" evidence="1">
    <location>
        <begin position="245"/>
        <end position="260"/>
    </location>
</feature>
<feature type="compositionally biased region" description="Basic and acidic residues" evidence="1">
    <location>
        <begin position="264"/>
        <end position="287"/>
    </location>
</feature>
<feature type="compositionally biased region" description="Basic and acidic residues" evidence="1">
    <location>
        <begin position="190"/>
        <end position="215"/>
    </location>
</feature>
<feature type="non-terminal residue" evidence="2">
    <location>
        <position position="1"/>
    </location>
</feature>
<sequence length="307" mass="33627">PAAPVSSKRLSDSSASESDSDSSRNGDDTDSESGADDVKSAANGNAAAVLSSRTKDQSSSKDLFEYVCFIEDELGPSGTDSGNRMNETNNRQASFHLGGNDDDLSNDSQPRTSPTSKSIGENDPLKRNSSLSKLTGTSALKKKDNPLTLAAMAASTSTSSTAVKPDDKVAQDRFMQYQKQAKLKAEQEKLYKEQEAKKREDEAKQARLSARKETNGNHSNDTIYRNSTNQNSTSTLSDASPSPPSNLQNSLSSSSINPSQDAPMDDKQRQKQEIARRREEDRRRRECQALNQSLPFNRHDVDFSFMK</sequence>
<gene>
    <name evidence="2" type="ORF">XAT740_LOCUS49764</name>
</gene>
<reference evidence="2" key="1">
    <citation type="submission" date="2021-02" db="EMBL/GenBank/DDBJ databases">
        <authorList>
            <person name="Nowell W R."/>
        </authorList>
    </citation>
    <scope>NUCLEOTIDE SEQUENCE</scope>
</reference>
<accession>A0A816C583</accession>
<evidence type="ECO:0000313" key="2">
    <source>
        <dbReference type="EMBL" id="CAF1617507.1"/>
    </source>
</evidence>
<feature type="region of interest" description="Disordered" evidence="1">
    <location>
        <begin position="74"/>
        <end position="145"/>
    </location>
</feature>
<feature type="compositionally biased region" description="Basic and acidic residues" evidence="1">
    <location>
        <begin position="297"/>
        <end position="307"/>
    </location>
</feature>
<protein>
    <submittedName>
        <fullName evidence="2">Uncharacterized protein</fullName>
    </submittedName>
</protein>
<dbReference type="EMBL" id="CAJNOR010007451">
    <property type="protein sequence ID" value="CAF1617507.1"/>
    <property type="molecule type" value="Genomic_DNA"/>
</dbReference>